<keyword evidence="2" id="KW-1185">Reference proteome</keyword>
<accession>A0ABS4QW35</accession>
<protein>
    <submittedName>
        <fullName evidence="1">Uncharacterized protein</fullName>
    </submittedName>
</protein>
<evidence type="ECO:0000313" key="2">
    <source>
        <dbReference type="Proteomes" id="UP000730739"/>
    </source>
</evidence>
<proteinExistence type="predicted"/>
<gene>
    <name evidence="1" type="ORF">J2Z31_001348</name>
</gene>
<organism evidence="1 2">
    <name type="scientific">Sinorhizobium kostiense</name>
    <dbReference type="NCBI Taxonomy" id="76747"/>
    <lineage>
        <taxon>Bacteria</taxon>
        <taxon>Pseudomonadati</taxon>
        <taxon>Pseudomonadota</taxon>
        <taxon>Alphaproteobacteria</taxon>
        <taxon>Hyphomicrobiales</taxon>
        <taxon>Rhizobiaceae</taxon>
        <taxon>Sinorhizobium/Ensifer group</taxon>
        <taxon>Sinorhizobium</taxon>
    </lineage>
</organism>
<comment type="caution">
    <text evidence="1">The sequence shown here is derived from an EMBL/GenBank/DDBJ whole genome shotgun (WGS) entry which is preliminary data.</text>
</comment>
<evidence type="ECO:0000313" key="1">
    <source>
        <dbReference type="EMBL" id="MBP2234856.1"/>
    </source>
</evidence>
<dbReference type="Proteomes" id="UP000730739">
    <property type="component" value="Unassembled WGS sequence"/>
</dbReference>
<dbReference type="RefSeq" id="WP_209601131.1">
    <property type="nucleotide sequence ID" value="NZ_JAGILA010000002.1"/>
</dbReference>
<name>A0ABS4QW35_9HYPH</name>
<sequence length="118" mass="13573">MEELFEDEFELEFEELFEDEFEDEFELEFDELLEDEFELELLDEFELELDELLPATMIVPLVWAWAWLVDEPPLSSSSRGCSFAAAAEPTIAAKPAASAVFIQILVMPITPHLNRTCP</sequence>
<dbReference type="EMBL" id="JAGILA010000002">
    <property type="protein sequence ID" value="MBP2234856.1"/>
    <property type="molecule type" value="Genomic_DNA"/>
</dbReference>
<reference evidence="1 2" key="1">
    <citation type="submission" date="2021-03" db="EMBL/GenBank/DDBJ databases">
        <title>Genomic Encyclopedia of Type Strains, Phase IV (KMG-IV): sequencing the most valuable type-strain genomes for metagenomic binning, comparative biology and taxonomic classification.</title>
        <authorList>
            <person name="Goeker M."/>
        </authorList>
    </citation>
    <scope>NUCLEOTIDE SEQUENCE [LARGE SCALE GENOMIC DNA]</scope>
    <source>
        <strain evidence="1 2">DSM 13372</strain>
    </source>
</reference>